<accession>A9PID8</accession>
<evidence type="ECO:0000313" key="2">
    <source>
        <dbReference type="EMBL" id="ABK96141.1"/>
    </source>
</evidence>
<reference evidence="2" key="1">
    <citation type="journal article" date="2008" name="BMC Genomics">
        <title>Analysis of 4,664 high-quality sequence-finished poplar full-length cDNA clones and their utility for the discovery of genes responding to insect feeding.</title>
        <authorList>
            <person name="Ralph S.G."/>
            <person name="Chun H.J."/>
            <person name="Cooper D."/>
            <person name="Kirkpatrick R."/>
            <person name="Kolosova N."/>
            <person name="Gunter L."/>
            <person name="Tuskan G.A."/>
            <person name="Douglas C.J."/>
            <person name="Holt R.A."/>
            <person name="Jones S.J."/>
            <person name="Marra M.A."/>
            <person name="Bohlmann J."/>
        </authorList>
    </citation>
    <scope>NUCLEOTIDE SEQUENCE</scope>
    <source>
        <tissue evidence="2">Young and mature leaves</tissue>
    </source>
</reference>
<evidence type="ECO:0000256" key="1">
    <source>
        <dbReference type="SAM" id="Phobius"/>
    </source>
</evidence>
<feature type="transmembrane region" description="Helical" evidence="1">
    <location>
        <begin position="48"/>
        <end position="66"/>
    </location>
</feature>
<organism evidence="2">
    <name type="scientific">Populus trichocarpa</name>
    <name type="common">Western balsam poplar</name>
    <name type="synonym">Populus balsamifera subsp. trichocarpa</name>
    <dbReference type="NCBI Taxonomy" id="3694"/>
    <lineage>
        <taxon>Eukaryota</taxon>
        <taxon>Viridiplantae</taxon>
        <taxon>Streptophyta</taxon>
        <taxon>Embryophyta</taxon>
        <taxon>Tracheophyta</taxon>
        <taxon>Spermatophyta</taxon>
        <taxon>Magnoliopsida</taxon>
        <taxon>eudicotyledons</taxon>
        <taxon>Gunneridae</taxon>
        <taxon>Pentapetalae</taxon>
        <taxon>rosids</taxon>
        <taxon>fabids</taxon>
        <taxon>Malpighiales</taxon>
        <taxon>Salicaceae</taxon>
        <taxon>Saliceae</taxon>
        <taxon>Populus</taxon>
    </lineage>
</organism>
<sequence>MRKKSYYCFSLNDFFPILRRRNLVYSTTEKKKKKKEKKTHHLGCNRKFLLEMLFSICIELFLMHMHF</sequence>
<dbReference type="EMBL" id="EF148159">
    <property type="protein sequence ID" value="ABK96141.1"/>
    <property type="molecule type" value="mRNA"/>
</dbReference>
<keyword evidence="1" id="KW-1133">Transmembrane helix</keyword>
<dbReference type="AlphaFoldDB" id="A9PID8"/>
<protein>
    <submittedName>
        <fullName evidence="2">Uncharacterized protein</fullName>
    </submittedName>
</protein>
<keyword evidence="1" id="KW-0812">Transmembrane</keyword>
<name>A9PID8_POPTR</name>
<proteinExistence type="evidence at transcript level"/>
<keyword evidence="1" id="KW-0472">Membrane</keyword>